<evidence type="ECO:0000313" key="3">
    <source>
        <dbReference type="Proteomes" id="UP001243286"/>
    </source>
</evidence>
<dbReference type="InterPro" id="IPR050765">
    <property type="entry name" value="Riboflavin_Biosynth_HTPR"/>
</dbReference>
<dbReference type="Proteomes" id="UP001243286">
    <property type="component" value="Unassembled WGS sequence"/>
</dbReference>
<dbReference type="PANTHER" id="PTHR38011">
    <property type="entry name" value="DIHYDROFOLATE REDUCTASE FAMILY PROTEIN (AFU_ORTHOLOGUE AFUA_8G06820)"/>
    <property type="match status" value="1"/>
</dbReference>
<dbReference type="EMBL" id="JASBQV010000001">
    <property type="protein sequence ID" value="MDI3233490.1"/>
    <property type="molecule type" value="Genomic_DNA"/>
</dbReference>
<dbReference type="SUPFAM" id="SSF53597">
    <property type="entry name" value="Dihydrofolate reductase-like"/>
    <property type="match status" value="1"/>
</dbReference>
<feature type="domain" description="Bacterial bifunctional deaminase-reductase C-terminal" evidence="1">
    <location>
        <begin position="4"/>
        <end position="176"/>
    </location>
</feature>
<organism evidence="2 3">
    <name type="scientific">Exiguobacterium antarcticum</name>
    <dbReference type="NCBI Taxonomy" id="132920"/>
    <lineage>
        <taxon>Bacteria</taxon>
        <taxon>Bacillati</taxon>
        <taxon>Bacillota</taxon>
        <taxon>Bacilli</taxon>
        <taxon>Bacillales</taxon>
        <taxon>Bacillales Family XII. Incertae Sedis</taxon>
        <taxon>Exiguobacterium</taxon>
    </lineage>
</organism>
<name>A0ABT6QXT1_9BACL</name>
<protein>
    <submittedName>
        <fullName evidence="2">Dihydrofolate reductase family protein</fullName>
    </submittedName>
</protein>
<dbReference type="InterPro" id="IPR002734">
    <property type="entry name" value="RibDG_C"/>
</dbReference>
<dbReference type="Pfam" id="PF01872">
    <property type="entry name" value="RibD_C"/>
    <property type="match status" value="1"/>
</dbReference>
<keyword evidence="3" id="KW-1185">Reference proteome</keyword>
<gene>
    <name evidence="2" type="ORF">QK289_00610</name>
</gene>
<dbReference type="RefSeq" id="WP_282353538.1">
    <property type="nucleotide sequence ID" value="NZ_JASBQV010000001.1"/>
</dbReference>
<evidence type="ECO:0000259" key="1">
    <source>
        <dbReference type="Pfam" id="PF01872"/>
    </source>
</evidence>
<accession>A0ABT6QXT1</accession>
<dbReference type="PANTHER" id="PTHR38011:SF11">
    <property type="entry name" value="2,5-DIAMINO-6-RIBOSYLAMINO-4(3H)-PYRIMIDINONE 5'-PHOSPHATE REDUCTASE"/>
    <property type="match status" value="1"/>
</dbReference>
<evidence type="ECO:0000313" key="2">
    <source>
        <dbReference type="EMBL" id="MDI3233490.1"/>
    </source>
</evidence>
<proteinExistence type="predicted"/>
<dbReference type="InterPro" id="IPR024072">
    <property type="entry name" value="DHFR-like_dom_sf"/>
</dbReference>
<sequence>MRDLIYSFQVSLDGYIEDASGSITFASPDAELHQYFNDYETEFDTHVYGRRLYEMMQYWETADQTDTNPIIVAYAKTWQALEKIVFSETMTTVEGNARLATRPLAEELAALKQAPGKQIAIGGATLAAEAVRLDLVDRYHVVIYPVLLGGGKRMFPLFEQTFLLRLIDHQTFASGCIALTYERIRND</sequence>
<reference evidence="2 3" key="1">
    <citation type="submission" date="2023-04" db="EMBL/GenBank/DDBJ databases">
        <title>Antarctic isolates genomes.</title>
        <authorList>
            <person name="Dimov S.G."/>
        </authorList>
    </citation>
    <scope>NUCLEOTIDE SEQUENCE [LARGE SCALE GENOMIC DNA]</scope>
    <source>
        <strain evidence="2 3">AL19</strain>
    </source>
</reference>
<dbReference type="Gene3D" id="3.40.430.10">
    <property type="entry name" value="Dihydrofolate Reductase, subunit A"/>
    <property type="match status" value="1"/>
</dbReference>
<comment type="caution">
    <text evidence="2">The sequence shown here is derived from an EMBL/GenBank/DDBJ whole genome shotgun (WGS) entry which is preliminary data.</text>
</comment>